<dbReference type="KEGG" id="vg:26625093"/>
<protein>
    <submittedName>
        <fullName evidence="2">Uncharacterized protein</fullName>
    </submittedName>
</protein>
<sequence length="49" mass="5654">MLADADIIINLFFLFQKKVSIKDALILTTITLVIMYTYIIMKEKQLTSS</sequence>
<dbReference type="Proteomes" id="UP000202152">
    <property type="component" value="Segment"/>
</dbReference>
<dbReference type="EMBL" id="KP282674">
    <property type="protein sequence ID" value="ALG96815.1"/>
    <property type="molecule type" value="Genomic_DNA"/>
</dbReference>
<name>A0A0N9PCP4_9VIRU</name>
<organism evidence="2 3">
    <name type="scientific">Acidianus bottle-shaped virus 3 strain ABV3</name>
    <dbReference type="NCBI Taxonomy" id="1732174"/>
    <lineage>
        <taxon>Viruses</taxon>
        <taxon>Viruses incertae sedis</taxon>
        <taxon>Ampullaviridae</taxon>
        <taxon>Bottigliavirus</taxon>
        <taxon>Bottigliavirus krisuvikense</taxon>
        <taxon>Bottigliavirus ABV3</taxon>
    </lineage>
</organism>
<keyword evidence="3" id="KW-1185">Reference proteome</keyword>
<keyword evidence="1" id="KW-0472">Membrane</keyword>
<dbReference type="RefSeq" id="YP_009197892.1">
    <property type="nucleotide sequence ID" value="NC_028787.1"/>
</dbReference>
<evidence type="ECO:0000313" key="2">
    <source>
        <dbReference type="EMBL" id="ALG96815.1"/>
    </source>
</evidence>
<reference evidence="2 3" key="1">
    <citation type="journal article" date="2015" name="Environ. Microbiol.">
        <title>Novel viral genomes identified from six metagenomes reveal wide distribution of archaeal viruses and high viral diversity in terrestrial hot springs.</title>
        <authorList>
            <person name="Gudbergsdottir S.R."/>
            <person name="Menzel P."/>
            <person name="Krogh A."/>
            <person name="Young M."/>
            <person name="Peng X."/>
        </authorList>
    </citation>
    <scope>NUCLEOTIDE SEQUENCE [LARGE SCALE GENOMIC DNA]</scope>
    <source>
        <strain evidence="2 3">ABV3</strain>
    </source>
</reference>
<dbReference type="GeneID" id="26625093"/>
<feature type="transmembrane region" description="Helical" evidence="1">
    <location>
        <begin position="24"/>
        <end position="41"/>
    </location>
</feature>
<keyword evidence="1" id="KW-1133">Transmembrane helix</keyword>
<accession>A0A0N9PCP4</accession>
<keyword evidence="1" id="KW-0812">Transmembrane</keyword>
<evidence type="ECO:0000313" key="3">
    <source>
        <dbReference type="Proteomes" id="UP000202152"/>
    </source>
</evidence>
<evidence type="ECO:0000256" key="1">
    <source>
        <dbReference type="SAM" id="Phobius"/>
    </source>
</evidence>
<proteinExistence type="predicted"/>